<organism evidence="4 5">
    <name type="scientific">Cytobacillus praedii</name>
    <dbReference type="NCBI Taxonomy" id="1742358"/>
    <lineage>
        <taxon>Bacteria</taxon>
        <taxon>Bacillati</taxon>
        <taxon>Bacillota</taxon>
        <taxon>Bacilli</taxon>
        <taxon>Bacillales</taxon>
        <taxon>Bacillaceae</taxon>
        <taxon>Cytobacillus</taxon>
    </lineage>
</organism>
<proteinExistence type="predicted"/>
<dbReference type="AlphaFoldDB" id="A0A4R1B0K3"/>
<evidence type="ECO:0000259" key="3">
    <source>
        <dbReference type="PROSITE" id="PS51995"/>
    </source>
</evidence>
<evidence type="ECO:0000256" key="1">
    <source>
        <dbReference type="ARBA" id="ARBA00004613"/>
    </source>
</evidence>
<keyword evidence="5" id="KW-1185">Reference proteome</keyword>
<name>A0A4R1B0K3_9BACI</name>
<feature type="domain" description="ATLF-like" evidence="3">
    <location>
        <begin position="1"/>
        <end position="181"/>
    </location>
</feature>
<dbReference type="CDD" id="cd20183">
    <property type="entry name" value="M34_PPEP"/>
    <property type="match status" value="1"/>
</dbReference>
<dbReference type="SUPFAM" id="SSF55486">
    <property type="entry name" value="Metalloproteases ('zincins'), catalytic domain"/>
    <property type="match status" value="1"/>
</dbReference>
<dbReference type="Proteomes" id="UP000293846">
    <property type="component" value="Unassembled WGS sequence"/>
</dbReference>
<evidence type="ECO:0000256" key="2">
    <source>
        <dbReference type="ARBA" id="ARBA00022525"/>
    </source>
</evidence>
<accession>A0A4R1B0K3</accession>
<dbReference type="Gene3D" id="3.40.390.10">
    <property type="entry name" value="Collagenase (Catalytic Domain)"/>
    <property type="match status" value="1"/>
</dbReference>
<dbReference type="InterPro" id="IPR014781">
    <property type="entry name" value="Anthrax_toxin_lethal/edema_N/C"/>
</dbReference>
<dbReference type="InterPro" id="IPR047568">
    <property type="entry name" value="ATLF-like_dom"/>
</dbReference>
<dbReference type="OrthoDB" id="2615003at2"/>
<comment type="caution">
    <text evidence="4">The sequence shown here is derived from an EMBL/GenBank/DDBJ whole genome shotgun (WGS) entry which is preliminary data.</text>
</comment>
<comment type="subcellular location">
    <subcellularLocation>
        <location evidence="1">Secreted</location>
    </subcellularLocation>
</comment>
<dbReference type="PROSITE" id="PS51995">
    <property type="entry name" value="ATLF"/>
    <property type="match status" value="1"/>
</dbReference>
<protein>
    <recommendedName>
        <fullName evidence="3">ATLF-like domain-containing protein</fullName>
    </recommendedName>
</protein>
<evidence type="ECO:0000313" key="4">
    <source>
        <dbReference type="EMBL" id="TCJ06489.1"/>
    </source>
</evidence>
<evidence type="ECO:0000313" key="5">
    <source>
        <dbReference type="Proteomes" id="UP000293846"/>
    </source>
</evidence>
<keyword evidence="2" id="KW-0964">Secreted</keyword>
<dbReference type="GO" id="GO:0005576">
    <property type="term" value="C:extracellular region"/>
    <property type="evidence" value="ECO:0007669"/>
    <property type="project" value="UniProtKB-SubCell"/>
</dbReference>
<dbReference type="GO" id="GO:0008237">
    <property type="term" value="F:metallopeptidase activity"/>
    <property type="evidence" value="ECO:0007669"/>
    <property type="project" value="InterPro"/>
</dbReference>
<gene>
    <name evidence="4" type="ORF">E0Y62_00640</name>
</gene>
<sequence length="181" mass="20581">MVTLPKEEYNTTAVEQVKERLGHLPEPILTQLIDHQIHIHLVNGPITDTAEYAHLKGVAPRGWEDTNKTWDDVPGVGGGKAVVVRIGYSERGSGHGSINLELHELAHSVDSILKNHVSSSEAFNAIWNLEKGRLFLSEKYFLNYREEYFAEAFALYYRDDNSRAKLQRLAPLTYQFIESLF</sequence>
<reference evidence="4 5" key="1">
    <citation type="submission" date="2019-03" db="EMBL/GenBank/DDBJ databases">
        <authorList>
            <person name="Jensen L."/>
            <person name="Storgaard J."/>
            <person name="Sulaj E."/>
            <person name="Schramm A."/>
            <person name="Marshall I.P.G."/>
        </authorList>
    </citation>
    <scope>NUCLEOTIDE SEQUENCE [LARGE SCALE GENOMIC DNA]</scope>
    <source>
        <strain evidence="4 5">2017H2G3</strain>
    </source>
</reference>
<dbReference type="EMBL" id="SJTH01000001">
    <property type="protein sequence ID" value="TCJ06489.1"/>
    <property type="molecule type" value="Genomic_DNA"/>
</dbReference>
<dbReference type="InterPro" id="IPR024079">
    <property type="entry name" value="MetalloPept_cat_dom_sf"/>
</dbReference>
<dbReference type="Pfam" id="PF07737">
    <property type="entry name" value="ATLF"/>
    <property type="match status" value="1"/>
</dbReference>